<dbReference type="Gene3D" id="3.90.1150.210">
    <property type="entry name" value="F-actin capping protein, beta subunit"/>
    <property type="match status" value="1"/>
</dbReference>
<evidence type="ECO:0000256" key="3">
    <source>
        <dbReference type="ARBA" id="ARBA00021859"/>
    </source>
</evidence>
<dbReference type="PRINTS" id="PR00192">
    <property type="entry name" value="FACTINCAPB"/>
</dbReference>
<evidence type="ECO:0000313" key="10">
    <source>
        <dbReference type="Proteomes" id="UP001213623"/>
    </source>
</evidence>
<dbReference type="PROSITE" id="PS00231">
    <property type="entry name" value="F_ACTIN_CAPPING_BETA"/>
    <property type="match status" value="1"/>
</dbReference>
<dbReference type="InterPro" id="IPR019771">
    <property type="entry name" value="F-actin_capping_bsu_CS"/>
</dbReference>
<comment type="function">
    <text evidence="8">F-actin-capping proteins bind in a Ca(2+)-independent manner to the fast growing ends of actin filaments (barbed end) thereby blocking the exchange of subunits at these ends. Unlike other capping proteins (such as gelsolin and severin), these proteins do not sever actin filaments.</text>
</comment>
<evidence type="ECO:0000256" key="7">
    <source>
        <dbReference type="ARBA" id="ARBA00023212"/>
    </source>
</evidence>
<gene>
    <name evidence="9" type="primary">CAP2</name>
    <name evidence="9" type="ORF">MNAN1_001258</name>
</gene>
<dbReference type="EMBL" id="CP119893">
    <property type="protein sequence ID" value="WFD26281.1"/>
    <property type="molecule type" value="Genomic_DNA"/>
</dbReference>
<comment type="subunit">
    <text evidence="8">Heterodimer of an alpha and a beta subunit.</text>
</comment>
<dbReference type="GO" id="GO:0051015">
    <property type="term" value="F:actin filament binding"/>
    <property type="evidence" value="ECO:0007669"/>
    <property type="project" value="UniProtKB-ARBA"/>
</dbReference>
<evidence type="ECO:0000256" key="6">
    <source>
        <dbReference type="ARBA" id="ARBA00023203"/>
    </source>
</evidence>
<evidence type="ECO:0000256" key="8">
    <source>
        <dbReference type="RuleBase" id="RU365078"/>
    </source>
</evidence>
<name>A0AAF0EP17_9BASI</name>
<dbReference type="Proteomes" id="UP001213623">
    <property type="component" value="Chromosome 2"/>
</dbReference>
<dbReference type="GO" id="GO:0000902">
    <property type="term" value="P:cell morphogenesis"/>
    <property type="evidence" value="ECO:0007669"/>
    <property type="project" value="TreeGrafter"/>
</dbReference>
<protein>
    <recommendedName>
        <fullName evidence="3 8">F-actin-capping protein subunit beta</fullName>
    </recommendedName>
</protein>
<accession>A0AAF0EP17</accession>
<dbReference type="InterPro" id="IPR037282">
    <property type="entry name" value="CapZ_alpha/beta"/>
</dbReference>
<dbReference type="InterPro" id="IPR001698">
    <property type="entry name" value="CAPZB"/>
</dbReference>
<proteinExistence type="inferred from homology"/>
<evidence type="ECO:0000256" key="1">
    <source>
        <dbReference type="ARBA" id="ARBA00004245"/>
    </source>
</evidence>
<organism evidence="9 10">
    <name type="scientific">Malassezia nana</name>
    <dbReference type="NCBI Taxonomy" id="180528"/>
    <lineage>
        <taxon>Eukaryota</taxon>
        <taxon>Fungi</taxon>
        <taxon>Dikarya</taxon>
        <taxon>Basidiomycota</taxon>
        <taxon>Ustilaginomycotina</taxon>
        <taxon>Malasseziomycetes</taxon>
        <taxon>Malasseziales</taxon>
        <taxon>Malasseziaceae</taxon>
        <taxon>Malassezia</taxon>
    </lineage>
</organism>
<dbReference type="SUPFAM" id="SSF90096">
    <property type="entry name" value="Subunits of heterodimeric actin filament capping protein Capz"/>
    <property type="match status" value="1"/>
</dbReference>
<dbReference type="PANTHER" id="PTHR10619:SF0">
    <property type="entry name" value="F-ACTIN-CAPPING PROTEIN SUBUNIT BETA ISOFORMS 1 AND 2"/>
    <property type="match status" value="1"/>
</dbReference>
<evidence type="ECO:0000256" key="2">
    <source>
        <dbReference type="ARBA" id="ARBA00006039"/>
    </source>
</evidence>
<dbReference type="GO" id="GO:0005737">
    <property type="term" value="C:cytoplasm"/>
    <property type="evidence" value="ECO:0007669"/>
    <property type="project" value="InterPro"/>
</dbReference>
<dbReference type="InterPro" id="IPR042276">
    <property type="entry name" value="CapZ_alpha/beta_2"/>
</dbReference>
<sequence>MSAADADPVALSLDLLRRLPPAHVQKNLETITKAIPNDADDLMSNVDQPLTLQVDSSKEGAGREYLCCDYNRDGSSWRSWYSNTYNPPLDFGSDPIKPVGALRELELQANDAFETYLKLYYDTGYTSTYMWDLEEDSSSALPASFAGVVLFKKGSFLILSDMSELDGPANAEASGTLGAYDSIHVFEIEVQSSAGASTARYKLSSSVMLTLNRHDGATVGNVDLSGSLTRQTEETLPVAGPTDHVVNLGRLIEDVENRIRNQLQEIYFGKMLDIVNQLRSTESLEASRRAKKLQEELVSGWER</sequence>
<comment type="similarity">
    <text evidence="2 8">Belongs to the F-actin-capping protein beta subunit family.</text>
</comment>
<keyword evidence="6 8" id="KW-0009">Actin-binding</keyword>
<keyword evidence="5 8" id="KW-0963">Cytoplasm</keyword>
<dbReference type="GO" id="GO:0030036">
    <property type="term" value="P:actin cytoskeleton organization"/>
    <property type="evidence" value="ECO:0007669"/>
    <property type="project" value="InterPro"/>
</dbReference>
<dbReference type="InterPro" id="IPR043175">
    <property type="entry name" value="CAPZB_N"/>
</dbReference>
<keyword evidence="4 8" id="KW-0117">Actin capping</keyword>
<evidence type="ECO:0000256" key="4">
    <source>
        <dbReference type="ARBA" id="ARBA00022467"/>
    </source>
</evidence>
<dbReference type="GO" id="GO:0051016">
    <property type="term" value="P:barbed-end actin filament capping"/>
    <property type="evidence" value="ECO:0007669"/>
    <property type="project" value="UniProtKB-UniRule"/>
</dbReference>
<dbReference type="GO" id="GO:0008290">
    <property type="term" value="C:F-actin capping protein complex"/>
    <property type="evidence" value="ECO:0007669"/>
    <property type="project" value="UniProtKB-UniRule"/>
</dbReference>
<dbReference type="Pfam" id="PF01115">
    <property type="entry name" value="F_actin_cap_B"/>
    <property type="match status" value="1"/>
</dbReference>
<keyword evidence="7 8" id="KW-0206">Cytoskeleton</keyword>
<reference evidence="9" key="1">
    <citation type="submission" date="2023-03" db="EMBL/GenBank/DDBJ databases">
        <title>Mating type loci evolution in Malassezia.</title>
        <authorList>
            <person name="Coelho M.A."/>
        </authorList>
    </citation>
    <scope>NUCLEOTIDE SEQUENCE</scope>
    <source>
        <strain evidence="9">CBS 9557</strain>
    </source>
</reference>
<dbReference type="AlphaFoldDB" id="A0AAF0EP17"/>
<comment type="subcellular location">
    <subcellularLocation>
        <location evidence="1 8">Cytoplasm</location>
        <location evidence="1 8">Cytoskeleton</location>
    </subcellularLocation>
</comment>
<dbReference type="PANTHER" id="PTHR10619">
    <property type="entry name" value="F-ACTIN-CAPPING PROTEIN SUBUNIT BETA"/>
    <property type="match status" value="1"/>
</dbReference>
<evidence type="ECO:0000256" key="5">
    <source>
        <dbReference type="ARBA" id="ARBA00022490"/>
    </source>
</evidence>
<evidence type="ECO:0000313" key="9">
    <source>
        <dbReference type="EMBL" id="WFD26281.1"/>
    </source>
</evidence>
<dbReference type="Gene3D" id="1.20.58.570">
    <property type="match status" value="1"/>
</dbReference>
<dbReference type="FunFam" id="1.20.58.570:FF:000001">
    <property type="entry name" value="F-actin-capping protein subunit beta"/>
    <property type="match status" value="1"/>
</dbReference>
<keyword evidence="10" id="KW-1185">Reference proteome</keyword>